<dbReference type="Proteomes" id="UP001597262">
    <property type="component" value="Unassembled WGS sequence"/>
</dbReference>
<keyword evidence="1" id="KW-1133">Transmembrane helix</keyword>
<organism evidence="2 3">
    <name type="scientific">Paenibacillus puldeungensis</name>
    <dbReference type="NCBI Taxonomy" id="696536"/>
    <lineage>
        <taxon>Bacteria</taxon>
        <taxon>Bacillati</taxon>
        <taxon>Bacillota</taxon>
        <taxon>Bacilli</taxon>
        <taxon>Bacillales</taxon>
        <taxon>Paenibacillaceae</taxon>
        <taxon>Paenibacillus</taxon>
    </lineage>
</organism>
<comment type="caution">
    <text evidence="2">The sequence shown here is derived from an EMBL/GenBank/DDBJ whole genome shotgun (WGS) entry which is preliminary data.</text>
</comment>
<dbReference type="RefSeq" id="WP_379316247.1">
    <property type="nucleotide sequence ID" value="NZ_JBHTLM010000001.1"/>
</dbReference>
<gene>
    <name evidence="2" type="ORF">ACFQ3W_02505</name>
</gene>
<protein>
    <submittedName>
        <fullName evidence="2">Transcriptional regulator</fullName>
    </submittedName>
</protein>
<keyword evidence="1" id="KW-0472">Membrane</keyword>
<accession>A0ABW3RRT2</accession>
<keyword evidence="3" id="KW-1185">Reference proteome</keyword>
<reference evidence="3" key="1">
    <citation type="journal article" date="2019" name="Int. J. Syst. Evol. Microbiol.">
        <title>The Global Catalogue of Microorganisms (GCM) 10K type strain sequencing project: providing services to taxonomists for standard genome sequencing and annotation.</title>
        <authorList>
            <consortium name="The Broad Institute Genomics Platform"/>
            <consortium name="The Broad Institute Genome Sequencing Center for Infectious Disease"/>
            <person name="Wu L."/>
            <person name="Ma J."/>
        </authorList>
    </citation>
    <scope>NUCLEOTIDE SEQUENCE [LARGE SCALE GENOMIC DNA]</scope>
    <source>
        <strain evidence="3">CCUG 59189</strain>
    </source>
</reference>
<proteinExistence type="predicted"/>
<evidence type="ECO:0000256" key="1">
    <source>
        <dbReference type="SAM" id="Phobius"/>
    </source>
</evidence>
<keyword evidence="1" id="KW-0812">Transmembrane</keyword>
<sequence length="75" mass="9077">MSEISKQIIVLLCFAPFMLTQSLLLFRDAQKKGAYPWLWGLWGLIQLPMPTIFYYFFVVRPYRKRLRQGVYRKED</sequence>
<feature type="transmembrane region" description="Helical" evidence="1">
    <location>
        <begin position="37"/>
        <end position="57"/>
    </location>
</feature>
<name>A0ABW3RRT2_9BACL</name>
<evidence type="ECO:0000313" key="3">
    <source>
        <dbReference type="Proteomes" id="UP001597262"/>
    </source>
</evidence>
<evidence type="ECO:0000313" key="2">
    <source>
        <dbReference type="EMBL" id="MFD1175183.1"/>
    </source>
</evidence>
<dbReference type="EMBL" id="JBHTLM010000001">
    <property type="protein sequence ID" value="MFD1175183.1"/>
    <property type="molecule type" value="Genomic_DNA"/>
</dbReference>